<feature type="active site" evidence="3">
    <location>
        <position position="253"/>
    </location>
</feature>
<dbReference type="PROSITE" id="PS00687">
    <property type="entry name" value="ALDEHYDE_DEHYDR_GLU"/>
    <property type="match status" value="1"/>
</dbReference>
<dbReference type="Gene3D" id="3.40.605.10">
    <property type="entry name" value="Aldehyde Dehydrogenase, Chain A, domain 1"/>
    <property type="match status" value="1"/>
</dbReference>
<evidence type="ECO:0000313" key="6">
    <source>
        <dbReference type="EMBL" id="UGS34382.1"/>
    </source>
</evidence>
<dbReference type="PANTHER" id="PTHR11699">
    <property type="entry name" value="ALDEHYDE DEHYDROGENASE-RELATED"/>
    <property type="match status" value="1"/>
</dbReference>
<dbReference type="AlphaFoldDB" id="A0A9E6XTU9"/>
<dbReference type="GO" id="GO:0019145">
    <property type="term" value="F:aminobutyraldehyde dehydrogenase (NAD+) activity"/>
    <property type="evidence" value="ECO:0007669"/>
    <property type="project" value="UniProtKB-EC"/>
</dbReference>
<dbReference type="Proteomes" id="UP001162834">
    <property type="component" value="Chromosome"/>
</dbReference>
<dbReference type="PROSITE" id="PS00070">
    <property type="entry name" value="ALDEHYDE_DEHYDR_CYS"/>
    <property type="match status" value="1"/>
</dbReference>
<evidence type="ECO:0000256" key="1">
    <source>
        <dbReference type="ARBA" id="ARBA00009986"/>
    </source>
</evidence>
<dbReference type="InterPro" id="IPR016162">
    <property type="entry name" value="Ald_DH_N"/>
</dbReference>
<comment type="similarity">
    <text evidence="1 4">Belongs to the aldehyde dehydrogenase family.</text>
</comment>
<dbReference type="Gene3D" id="3.40.309.10">
    <property type="entry name" value="Aldehyde Dehydrogenase, Chain A, domain 2"/>
    <property type="match status" value="1"/>
</dbReference>
<evidence type="ECO:0000256" key="2">
    <source>
        <dbReference type="ARBA" id="ARBA00023002"/>
    </source>
</evidence>
<accession>A0A9E6XTU9</accession>
<dbReference type="EMBL" id="CP087164">
    <property type="protein sequence ID" value="UGS34382.1"/>
    <property type="molecule type" value="Genomic_DNA"/>
</dbReference>
<proteinExistence type="inferred from homology"/>
<dbReference type="RefSeq" id="WP_259314060.1">
    <property type="nucleotide sequence ID" value="NZ_CP087164.1"/>
</dbReference>
<dbReference type="EC" id="1.2.1.19" evidence="6"/>
<dbReference type="CDD" id="cd07092">
    <property type="entry name" value="ALDH_ABALDH-YdcW"/>
    <property type="match status" value="1"/>
</dbReference>
<dbReference type="InterPro" id="IPR016161">
    <property type="entry name" value="Ald_DH/histidinol_DH"/>
</dbReference>
<evidence type="ECO:0000256" key="4">
    <source>
        <dbReference type="RuleBase" id="RU003345"/>
    </source>
</evidence>
<dbReference type="InterPro" id="IPR029510">
    <property type="entry name" value="Ald_DH_CS_GLU"/>
</dbReference>
<evidence type="ECO:0000259" key="5">
    <source>
        <dbReference type="Pfam" id="PF00171"/>
    </source>
</evidence>
<dbReference type="InterPro" id="IPR015657">
    <property type="entry name" value="Aminobutyraldehyde_DH"/>
</dbReference>
<dbReference type="KEGG" id="sbae:DSM104329_00760"/>
<dbReference type="InterPro" id="IPR016163">
    <property type="entry name" value="Ald_DH_C"/>
</dbReference>
<keyword evidence="2 4" id="KW-0560">Oxidoreductase</keyword>
<evidence type="ECO:0000313" key="7">
    <source>
        <dbReference type="Proteomes" id="UP001162834"/>
    </source>
</evidence>
<reference evidence="6" key="1">
    <citation type="journal article" date="2022" name="Int. J. Syst. Evol. Microbiol.">
        <title>Pseudomonas aegrilactucae sp. nov. and Pseudomonas morbosilactucae sp. nov., pathogens causing bacterial rot of lettuce in Japan.</title>
        <authorList>
            <person name="Sawada H."/>
            <person name="Fujikawa T."/>
            <person name="Satou M."/>
        </authorList>
    </citation>
    <scope>NUCLEOTIDE SEQUENCE</scope>
    <source>
        <strain evidence="6">0166_1</strain>
    </source>
</reference>
<feature type="domain" description="Aldehyde dehydrogenase" evidence="5">
    <location>
        <begin position="20"/>
        <end position="475"/>
    </location>
</feature>
<name>A0A9E6XTU9_9ACTN</name>
<dbReference type="FunFam" id="3.40.605.10:FF:000007">
    <property type="entry name" value="NAD/NADP-dependent betaine aldehyde dehydrogenase"/>
    <property type="match status" value="1"/>
</dbReference>
<dbReference type="InterPro" id="IPR015590">
    <property type="entry name" value="Aldehyde_DH_dom"/>
</dbReference>
<evidence type="ECO:0000256" key="3">
    <source>
        <dbReference type="PROSITE-ProRule" id="PRU10007"/>
    </source>
</evidence>
<dbReference type="Pfam" id="PF00171">
    <property type="entry name" value="Aldedh"/>
    <property type="match status" value="1"/>
</dbReference>
<organism evidence="6 7">
    <name type="scientific">Capillimicrobium parvum</name>
    <dbReference type="NCBI Taxonomy" id="2884022"/>
    <lineage>
        <taxon>Bacteria</taxon>
        <taxon>Bacillati</taxon>
        <taxon>Actinomycetota</taxon>
        <taxon>Thermoleophilia</taxon>
        <taxon>Solirubrobacterales</taxon>
        <taxon>Capillimicrobiaceae</taxon>
        <taxon>Capillimicrobium</taxon>
    </lineage>
</organism>
<gene>
    <name evidence="6" type="primary">prr_1</name>
    <name evidence="6" type="ORF">DSM104329_00760</name>
</gene>
<keyword evidence="7" id="KW-1185">Reference proteome</keyword>
<dbReference type="NCBIfam" id="NF010000">
    <property type="entry name" value="PRK13473.1"/>
    <property type="match status" value="1"/>
</dbReference>
<dbReference type="InterPro" id="IPR016160">
    <property type="entry name" value="Ald_DH_CS_CYS"/>
</dbReference>
<sequence>MSTVTVVPILQNFIDGEFVDSVEGATSSVIDPATGREIARAPDSTAEDVDRAVAAARRAFAGFGSSTPQERSLMLLRLADALEAHGEEIAELEARNAGKPLQAVRDDELPAMVDPLRFFAGAARVMEGRAAGEYLPGFTSMIRREPAGVVGQIAPWNYPLMMAVWKIGPALAAGCPVVLKPAPSTPVTALKLAELAAGILPAGVLNVVAGGDETGRALVEHPGVDMVSLTGSVETGKWIAEHAARTLKRVHLELGGKAPVIVFDDVDLGATLEAIAGFGYYNAGQDCTASTRVLAVGGVYDAVVSGLAAQAQGYVMGDTMAPDTTLGPLSSARQRERVAGFLERRPDRAEVVTGGRRPDRPGFFLEPTVVANLEQDDEMIQREIFGPVITVQRFSDEQEAITWANGTPYGLASSVWTRDIARALRVSKALRFGAVWINNHGALASEMPHGGFKHSGYGKDLSMYSLEDYTIVKHVMASLD</sequence>
<protein>
    <submittedName>
        <fullName evidence="6">Gamma-aminobutyraldehyde dehydrogenase</fullName>
        <ecNumber evidence="6">1.2.1.19</ecNumber>
    </submittedName>
</protein>
<dbReference type="SUPFAM" id="SSF53720">
    <property type="entry name" value="ALDH-like"/>
    <property type="match status" value="1"/>
</dbReference>